<evidence type="ECO:0000256" key="3">
    <source>
        <dbReference type="ARBA" id="ARBA00022692"/>
    </source>
</evidence>
<protein>
    <recommendedName>
        <fullName evidence="10">Cytochrome c-type biogenesis protein CcmE</fullName>
    </recommendedName>
    <alternativeName>
        <fullName evidence="10">Cytochrome c maturation protein E</fullName>
    </alternativeName>
    <alternativeName>
        <fullName evidence="10">Heme chaperone CcmE</fullName>
    </alternativeName>
</protein>
<evidence type="ECO:0000256" key="11">
    <source>
        <dbReference type="PIRSR" id="PIRSR604329-50"/>
    </source>
</evidence>
<dbReference type="PANTHER" id="PTHR34128">
    <property type="entry name" value="CYTOCHROME C-TYPE BIOGENESIS PROTEIN CCME HOMOLOG, MITOCHONDRIAL"/>
    <property type="match status" value="1"/>
</dbReference>
<name>A0A4D7C2Y1_9SPHN</name>
<dbReference type="EMBL" id="CP039704">
    <property type="protein sequence ID" value="QCI79431.1"/>
    <property type="molecule type" value="Genomic_DNA"/>
</dbReference>
<dbReference type="NCBIfam" id="NF009729">
    <property type="entry name" value="PRK13254.1-3"/>
    <property type="match status" value="1"/>
</dbReference>
<dbReference type="RefSeq" id="WP_222874270.1">
    <property type="nucleotide sequence ID" value="NZ_CP039704.1"/>
</dbReference>
<dbReference type="HAMAP" id="MF_01959">
    <property type="entry name" value="CcmE"/>
    <property type="match status" value="1"/>
</dbReference>
<dbReference type="KEGG" id="hgn:E6W36_07355"/>
<dbReference type="GO" id="GO:0017003">
    <property type="term" value="P:protein-heme linkage"/>
    <property type="evidence" value="ECO:0007669"/>
    <property type="project" value="UniProtKB-UniRule"/>
</dbReference>
<dbReference type="AlphaFoldDB" id="A0A4D7C2Y1"/>
<comment type="similarity">
    <text evidence="10">Belongs to the CcmE/CycJ family.</text>
</comment>
<comment type="subcellular location">
    <subcellularLocation>
        <location evidence="10">Cell membrane</location>
        <topology evidence="10">Single-pass type II membrane protein</topology>
    </subcellularLocation>
    <subcellularLocation>
        <location evidence="1">Membrane</location>
    </subcellularLocation>
</comment>
<keyword evidence="2 10" id="KW-0349">Heme</keyword>
<organism evidence="12 13">
    <name type="scientific">Hankyongella ginsenosidimutans</name>
    <dbReference type="NCBI Taxonomy" id="1763828"/>
    <lineage>
        <taxon>Bacteria</taxon>
        <taxon>Pseudomonadati</taxon>
        <taxon>Pseudomonadota</taxon>
        <taxon>Alphaproteobacteria</taxon>
        <taxon>Sphingomonadales</taxon>
        <taxon>Sphingomonadaceae</taxon>
        <taxon>Hankyongella</taxon>
    </lineage>
</organism>
<evidence type="ECO:0000256" key="10">
    <source>
        <dbReference type="HAMAP-Rule" id="MF_01959"/>
    </source>
</evidence>
<evidence type="ECO:0000256" key="9">
    <source>
        <dbReference type="ARBA" id="ARBA00023136"/>
    </source>
</evidence>
<keyword evidence="5 10" id="KW-0201">Cytochrome c-type biogenesis</keyword>
<keyword evidence="6 10" id="KW-0735">Signal-anchor</keyword>
<feature type="topological domain" description="Cytoplasmic" evidence="10">
    <location>
        <begin position="1"/>
        <end position="7"/>
    </location>
</feature>
<evidence type="ECO:0000256" key="2">
    <source>
        <dbReference type="ARBA" id="ARBA00022617"/>
    </source>
</evidence>
<dbReference type="GO" id="GO:0046872">
    <property type="term" value="F:metal ion binding"/>
    <property type="evidence" value="ECO:0007669"/>
    <property type="project" value="UniProtKB-KW"/>
</dbReference>
<gene>
    <name evidence="10 12" type="primary">ccmE</name>
    <name evidence="10" type="synonym">cycJ</name>
    <name evidence="12" type="ORF">E6W36_07355</name>
</gene>
<keyword evidence="4 10" id="KW-0479">Metal-binding</keyword>
<evidence type="ECO:0000256" key="6">
    <source>
        <dbReference type="ARBA" id="ARBA00022968"/>
    </source>
</evidence>
<dbReference type="GO" id="GO:0005886">
    <property type="term" value="C:plasma membrane"/>
    <property type="evidence" value="ECO:0007669"/>
    <property type="project" value="UniProtKB-SubCell"/>
</dbReference>
<accession>A0A4D7C2Y1</accession>
<keyword evidence="8 10" id="KW-0408">Iron</keyword>
<dbReference type="Gene3D" id="2.40.50.140">
    <property type="entry name" value="Nucleic acid-binding proteins"/>
    <property type="match status" value="1"/>
</dbReference>
<sequence length="148" mass="15782">MRAKHQRLLFVCAGLASLGGAAAFALWALQDKVTYFYAPSDLLHAQPAGNVRLGGLVADGSVARKADGLTMEFAVTDLKAQVPVRYTGIVPDLFREGQGVIAEGQYGPDGVFVARSLLAKHDEKYMPPEVAAALKKSGEWRDPAKPAS</sequence>
<reference evidence="13" key="1">
    <citation type="submission" date="2019-04" db="EMBL/GenBank/DDBJ databases">
        <title>Complete genome sequence of Sphingomonas sp. W1-2-3.</title>
        <authorList>
            <person name="Im W.T."/>
        </authorList>
    </citation>
    <scope>NUCLEOTIDE SEQUENCE [LARGE SCALE GENOMIC DNA]</scope>
    <source>
        <strain evidence="13">W1-2-3</strain>
    </source>
</reference>
<evidence type="ECO:0000313" key="13">
    <source>
        <dbReference type="Proteomes" id="UP000298714"/>
    </source>
</evidence>
<keyword evidence="10" id="KW-1003">Cell membrane</keyword>
<dbReference type="NCBIfam" id="NF009727">
    <property type="entry name" value="PRK13254.1-1"/>
    <property type="match status" value="1"/>
</dbReference>
<feature type="binding site" description="axial binding residue" evidence="10 11">
    <location>
        <position position="125"/>
    </location>
    <ligand>
        <name>heme</name>
        <dbReference type="ChEBI" id="CHEBI:30413"/>
    </ligand>
    <ligandPart>
        <name>Fe</name>
        <dbReference type="ChEBI" id="CHEBI:18248"/>
    </ligandPart>
</feature>
<feature type="topological domain" description="Extracellular" evidence="10">
    <location>
        <begin position="29"/>
        <end position="148"/>
    </location>
</feature>
<dbReference type="NCBIfam" id="NF009731">
    <property type="entry name" value="PRK13254.1-5"/>
    <property type="match status" value="1"/>
</dbReference>
<evidence type="ECO:0000256" key="4">
    <source>
        <dbReference type="ARBA" id="ARBA00022723"/>
    </source>
</evidence>
<dbReference type="Pfam" id="PF03100">
    <property type="entry name" value="CcmE"/>
    <property type="match status" value="1"/>
</dbReference>
<dbReference type="SUPFAM" id="SSF82093">
    <property type="entry name" value="Heme chaperone CcmE"/>
    <property type="match status" value="1"/>
</dbReference>
<keyword evidence="13" id="KW-1185">Reference proteome</keyword>
<keyword evidence="9 10" id="KW-0472">Membrane</keyword>
<dbReference type="InterPro" id="IPR012340">
    <property type="entry name" value="NA-bd_OB-fold"/>
</dbReference>
<comment type="function">
    <text evidence="10">Heme chaperone required for the biogenesis of c-type cytochromes. Transiently binds heme delivered by CcmC and transfers the heme to apo-cytochromes in a process facilitated by CcmF and CcmH.</text>
</comment>
<keyword evidence="7 10" id="KW-1133">Transmembrane helix</keyword>
<feature type="binding site" description="covalent" evidence="10 11">
    <location>
        <position position="121"/>
    </location>
    <ligand>
        <name>heme</name>
        <dbReference type="ChEBI" id="CHEBI:30413"/>
    </ligand>
</feature>
<evidence type="ECO:0000256" key="7">
    <source>
        <dbReference type="ARBA" id="ARBA00022989"/>
    </source>
</evidence>
<dbReference type="GO" id="GO:0017004">
    <property type="term" value="P:cytochrome complex assembly"/>
    <property type="evidence" value="ECO:0007669"/>
    <property type="project" value="UniProtKB-KW"/>
</dbReference>
<proteinExistence type="inferred from homology"/>
<evidence type="ECO:0000256" key="8">
    <source>
        <dbReference type="ARBA" id="ARBA00023004"/>
    </source>
</evidence>
<evidence type="ECO:0000256" key="5">
    <source>
        <dbReference type="ARBA" id="ARBA00022748"/>
    </source>
</evidence>
<dbReference type="PANTHER" id="PTHR34128:SF2">
    <property type="entry name" value="CYTOCHROME C-TYPE BIOGENESIS PROTEIN CCME HOMOLOG, MITOCHONDRIAL"/>
    <property type="match status" value="1"/>
</dbReference>
<evidence type="ECO:0000256" key="1">
    <source>
        <dbReference type="ARBA" id="ARBA00004370"/>
    </source>
</evidence>
<evidence type="ECO:0000313" key="12">
    <source>
        <dbReference type="EMBL" id="QCI79431.1"/>
    </source>
</evidence>
<keyword evidence="3 10" id="KW-0812">Transmembrane</keyword>
<dbReference type="InterPro" id="IPR036127">
    <property type="entry name" value="CcmE-like_sf"/>
</dbReference>
<dbReference type="InterPro" id="IPR004329">
    <property type="entry name" value="CcmE"/>
</dbReference>
<dbReference type="Proteomes" id="UP000298714">
    <property type="component" value="Chromosome"/>
</dbReference>
<dbReference type="GO" id="GO:0020037">
    <property type="term" value="F:heme binding"/>
    <property type="evidence" value="ECO:0007669"/>
    <property type="project" value="InterPro"/>
</dbReference>